<dbReference type="Proteomes" id="UP000238479">
    <property type="component" value="Chromosome 2"/>
</dbReference>
<reference evidence="1 2" key="1">
    <citation type="journal article" date="2018" name="Nat. Genet.">
        <title>The Rosa genome provides new insights in the design of modern roses.</title>
        <authorList>
            <person name="Bendahmane M."/>
        </authorList>
    </citation>
    <scope>NUCLEOTIDE SEQUENCE [LARGE SCALE GENOMIC DNA]</scope>
    <source>
        <strain evidence="2">cv. Old Blush</strain>
    </source>
</reference>
<evidence type="ECO:0000313" key="2">
    <source>
        <dbReference type="Proteomes" id="UP000238479"/>
    </source>
</evidence>
<comment type="caution">
    <text evidence="1">The sequence shown here is derived from an EMBL/GenBank/DDBJ whole genome shotgun (WGS) entry which is preliminary data.</text>
</comment>
<dbReference type="Gramene" id="PRQ50664">
    <property type="protein sequence ID" value="PRQ50664"/>
    <property type="gene ID" value="RchiOBHm_Chr2g0135791"/>
</dbReference>
<name>A0A2P6RW63_ROSCH</name>
<organism evidence="1 2">
    <name type="scientific">Rosa chinensis</name>
    <name type="common">China rose</name>
    <dbReference type="NCBI Taxonomy" id="74649"/>
    <lineage>
        <taxon>Eukaryota</taxon>
        <taxon>Viridiplantae</taxon>
        <taxon>Streptophyta</taxon>
        <taxon>Embryophyta</taxon>
        <taxon>Tracheophyta</taxon>
        <taxon>Spermatophyta</taxon>
        <taxon>Magnoliopsida</taxon>
        <taxon>eudicotyledons</taxon>
        <taxon>Gunneridae</taxon>
        <taxon>Pentapetalae</taxon>
        <taxon>rosids</taxon>
        <taxon>fabids</taxon>
        <taxon>Rosales</taxon>
        <taxon>Rosaceae</taxon>
        <taxon>Rosoideae</taxon>
        <taxon>Rosoideae incertae sedis</taxon>
        <taxon>Rosa</taxon>
    </lineage>
</organism>
<gene>
    <name evidence="1" type="ORF">RchiOBHm_Chr2g0135791</name>
</gene>
<dbReference type="AlphaFoldDB" id="A0A2P6RW63"/>
<proteinExistence type="predicted"/>
<protein>
    <submittedName>
        <fullName evidence="1">Uncharacterized protein</fullName>
    </submittedName>
</protein>
<keyword evidence="2" id="KW-1185">Reference proteome</keyword>
<sequence length="65" mass="7434">MAVVYEVVTRFSGFSVARRVGRYRWLGVGPFRLKEVILDYRPVIGLGFREESGEFLSTTGHSHIM</sequence>
<accession>A0A2P6RW63</accession>
<dbReference type="EMBL" id="PDCK01000040">
    <property type="protein sequence ID" value="PRQ50664.1"/>
    <property type="molecule type" value="Genomic_DNA"/>
</dbReference>
<evidence type="ECO:0000313" key="1">
    <source>
        <dbReference type="EMBL" id="PRQ50664.1"/>
    </source>
</evidence>